<evidence type="ECO:0000313" key="2">
    <source>
        <dbReference type="Proteomes" id="UP000180057"/>
    </source>
</evidence>
<name>A0A1S2MAV4_9BACI</name>
<organism evidence="1 2">
    <name type="scientific">Anaerobacillus alkalidiazotrophicus</name>
    <dbReference type="NCBI Taxonomy" id="472963"/>
    <lineage>
        <taxon>Bacteria</taxon>
        <taxon>Bacillati</taxon>
        <taxon>Bacillota</taxon>
        <taxon>Bacilli</taxon>
        <taxon>Bacillales</taxon>
        <taxon>Bacillaceae</taxon>
        <taxon>Anaerobacillus</taxon>
    </lineage>
</organism>
<dbReference type="AlphaFoldDB" id="A0A1S2MAV4"/>
<reference evidence="1 2" key="1">
    <citation type="submission" date="2016-10" db="EMBL/GenBank/DDBJ databases">
        <title>Draft genome sequences of four alkaliphilic bacteria belonging to the Anaerobacillus genus.</title>
        <authorList>
            <person name="Bassil N.M."/>
            <person name="Lloyd J.R."/>
        </authorList>
    </citation>
    <scope>NUCLEOTIDE SEQUENCE [LARGE SCALE GENOMIC DNA]</scope>
    <source>
        <strain evidence="1 2">DSM 22531</strain>
    </source>
</reference>
<dbReference type="Proteomes" id="UP000180057">
    <property type="component" value="Unassembled WGS sequence"/>
</dbReference>
<dbReference type="RefSeq" id="WP_071389137.1">
    <property type="nucleotide sequence ID" value="NZ_MLQS01000003.1"/>
</dbReference>
<dbReference type="OrthoDB" id="2944079at2"/>
<dbReference type="STRING" id="472963.BKP45_07605"/>
<proteinExistence type="predicted"/>
<keyword evidence="2" id="KW-1185">Reference proteome</keyword>
<dbReference type="EMBL" id="MLQS01000003">
    <property type="protein sequence ID" value="OIJ20957.1"/>
    <property type="molecule type" value="Genomic_DNA"/>
</dbReference>
<evidence type="ECO:0000313" key="1">
    <source>
        <dbReference type="EMBL" id="OIJ20957.1"/>
    </source>
</evidence>
<sequence>MNADLIESRKSKKVDFIKIFFQKDYLSIELRKIISVKKKKLKRKDGYYVISYGYNSKLFDGIITHKVEINRLYENVISKYERKKIQAKKVKPVQEPTKPPPLKPSSNEVKIWTARDTSYRRCEHCHYYSYRQKMCGLFTKRVEENNACIRFYAPKFRTYSGGRFSPR</sequence>
<protein>
    <submittedName>
        <fullName evidence="1">Uncharacterized protein</fullName>
    </submittedName>
</protein>
<accession>A0A1S2MAV4</accession>
<comment type="caution">
    <text evidence="1">The sequence shown here is derived from an EMBL/GenBank/DDBJ whole genome shotgun (WGS) entry which is preliminary data.</text>
</comment>
<gene>
    <name evidence="1" type="ORF">BKP45_07605</name>
</gene>